<dbReference type="Proteomes" id="UP000198432">
    <property type="component" value="Unassembled WGS sequence"/>
</dbReference>
<sequence>HLDELTLILTAGELRMSDAERITAIDRIFTETADKLTFLRHFNRQASLLALERARERNDLNAIEHLYQVNP</sequence>
<protein>
    <submittedName>
        <fullName evidence="1">Uncharacterized protein</fullName>
    </submittedName>
</protein>
<keyword evidence="2" id="KW-1185">Reference proteome</keyword>
<dbReference type="AlphaFoldDB" id="A0A239LE93"/>
<reference evidence="2" key="1">
    <citation type="submission" date="2017-06" db="EMBL/GenBank/DDBJ databases">
        <authorList>
            <person name="Varghese N."/>
            <person name="Submissions S."/>
        </authorList>
    </citation>
    <scope>NUCLEOTIDE SEQUENCE [LARGE SCALE GENOMIC DNA]</scope>
    <source>
        <strain evidence="2">NKM1</strain>
    </source>
</reference>
<proteinExistence type="predicted"/>
<accession>A0A239LE93</accession>
<evidence type="ECO:0000313" key="2">
    <source>
        <dbReference type="Proteomes" id="UP000198432"/>
    </source>
</evidence>
<gene>
    <name evidence="1" type="ORF">SAMN06296052_1391</name>
</gene>
<dbReference type="EMBL" id="FZOQ01000039">
    <property type="protein sequence ID" value="SNT27959.1"/>
    <property type="molecule type" value="Genomic_DNA"/>
</dbReference>
<evidence type="ECO:0000313" key="1">
    <source>
        <dbReference type="EMBL" id="SNT27959.1"/>
    </source>
</evidence>
<organism evidence="1 2">
    <name type="scientific">Pontibacter ummariensis</name>
    <dbReference type="NCBI Taxonomy" id="1610492"/>
    <lineage>
        <taxon>Bacteria</taxon>
        <taxon>Pseudomonadati</taxon>
        <taxon>Bacteroidota</taxon>
        <taxon>Cytophagia</taxon>
        <taxon>Cytophagales</taxon>
        <taxon>Hymenobacteraceae</taxon>
        <taxon>Pontibacter</taxon>
    </lineage>
</organism>
<name>A0A239LE93_9BACT</name>
<feature type="non-terminal residue" evidence="1">
    <location>
        <position position="1"/>
    </location>
</feature>